<feature type="active site" description="Nucleophile" evidence="6">
    <location>
        <position position="455"/>
    </location>
</feature>
<keyword evidence="4 6" id="KW-0573">Peptidoglycan synthesis</keyword>
<dbReference type="SUPFAM" id="SSF141523">
    <property type="entry name" value="L,D-transpeptidase catalytic domain-like"/>
    <property type="match status" value="1"/>
</dbReference>
<keyword evidence="3 6" id="KW-0133">Cell shape</keyword>
<gene>
    <name evidence="8" type="ORF">FOC40_09950</name>
</gene>
<dbReference type="Proteomes" id="UP000424490">
    <property type="component" value="Chromosome"/>
</dbReference>
<evidence type="ECO:0000313" key="8">
    <source>
        <dbReference type="EMBL" id="QGS11694.1"/>
    </source>
</evidence>
<evidence type="ECO:0000256" key="1">
    <source>
        <dbReference type="ARBA" id="ARBA00004752"/>
    </source>
</evidence>
<feature type="domain" description="L,D-TPase catalytic" evidence="7">
    <location>
        <begin position="357"/>
        <end position="479"/>
    </location>
</feature>
<comment type="pathway">
    <text evidence="1 6">Cell wall biogenesis; peptidoglycan biosynthesis.</text>
</comment>
<dbReference type="Pfam" id="PF03734">
    <property type="entry name" value="YkuD"/>
    <property type="match status" value="1"/>
</dbReference>
<dbReference type="GO" id="GO:0016740">
    <property type="term" value="F:transferase activity"/>
    <property type="evidence" value="ECO:0007669"/>
    <property type="project" value="UniProtKB-KW"/>
</dbReference>
<proteinExistence type="predicted"/>
<evidence type="ECO:0000256" key="4">
    <source>
        <dbReference type="ARBA" id="ARBA00022984"/>
    </source>
</evidence>
<dbReference type="Gene3D" id="2.40.440.10">
    <property type="entry name" value="L,D-transpeptidase catalytic domain-like"/>
    <property type="match status" value="1"/>
</dbReference>
<evidence type="ECO:0000256" key="3">
    <source>
        <dbReference type="ARBA" id="ARBA00022960"/>
    </source>
</evidence>
<dbReference type="EMBL" id="CP046315">
    <property type="protein sequence ID" value="QGS11694.1"/>
    <property type="molecule type" value="Genomic_DNA"/>
</dbReference>
<evidence type="ECO:0000256" key="6">
    <source>
        <dbReference type="PROSITE-ProRule" id="PRU01373"/>
    </source>
</evidence>
<accession>A0A857A9W7</accession>
<sequence>MLKVLSLRTKWAIGVVSALVLLVVCAGVVYAANYSGRALPGTSVAGTSVAGMTRDQVVSAVNQRADATNVTLTVEGKTTKASLNEAGISVNADETADAAMKGSTSFPAFVSALFSERDIEPVVTVSEESIKKLAASVNSTLTSEMKDASVIVAQDGQSFTVTPAQMGNGVSAEDVAAAVKQAGATLTSVTQDVSVHQMEPSITTENAQAAAEKANALLETNIEISDGIDTFSAERSDKVQWIEFLTKDDGSLDTPSISTVKVADWVNALAATTDVKPQNRVDNVDSSGNVLTVAREGKKGLKTNNTEQVTKDIIAAMTDGKAYEGLFHYDDVEPGSETKQVAEGTENLVYQAAEGEKWVDISLADNSVTAYIGGKVAGGPYYMVPGAPDTPTVTGTFHVYLKYDVQTMRGENADGTKYETEGVPWVTYFTGSYAMHGAPWRSSFGWSGYGGSHGCVNMPVDAAKFIYDWTDMGDTVVVHY</sequence>
<evidence type="ECO:0000256" key="2">
    <source>
        <dbReference type="ARBA" id="ARBA00022679"/>
    </source>
</evidence>
<dbReference type="PROSITE" id="PS52029">
    <property type="entry name" value="LD_TPASE"/>
    <property type="match status" value="1"/>
</dbReference>
<dbReference type="GO" id="GO:0071555">
    <property type="term" value="P:cell wall organization"/>
    <property type="evidence" value="ECO:0007669"/>
    <property type="project" value="UniProtKB-UniRule"/>
</dbReference>
<evidence type="ECO:0000313" key="9">
    <source>
        <dbReference type="Proteomes" id="UP000424490"/>
    </source>
</evidence>
<dbReference type="InterPro" id="IPR005490">
    <property type="entry name" value="LD_TPept_cat_dom"/>
</dbReference>
<name>A0A857A9W7_9ACTO</name>
<dbReference type="UniPathway" id="UPA00219"/>
<evidence type="ECO:0000259" key="7">
    <source>
        <dbReference type="PROSITE" id="PS52029"/>
    </source>
</evidence>
<dbReference type="GO" id="GO:0018104">
    <property type="term" value="P:peptidoglycan-protein cross-linking"/>
    <property type="evidence" value="ECO:0007669"/>
    <property type="project" value="TreeGrafter"/>
</dbReference>
<dbReference type="AlphaFoldDB" id="A0A857A9W7"/>
<dbReference type="InterPro" id="IPR038063">
    <property type="entry name" value="Transpep_catalytic_dom"/>
</dbReference>
<dbReference type="GO" id="GO:0008360">
    <property type="term" value="P:regulation of cell shape"/>
    <property type="evidence" value="ECO:0007669"/>
    <property type="project" value="UniProtKB-UniRule"/>
</dbReference>
<dbReference type="PANTHER" id="PTHR30582:SF2">
    <property type="entry name" value="L,D-TRANSPEPTIDASE YCIB-RELATED"/>
    <property type="match status" value="1"/>
</dbReference>
<protein>
    <submittedName>
        <fullName evidence="8">L,D-transpeptidase family protein</fullName>
    </submittedName>
</protein>
<dbReference type="RefSeq" id="WP_004565555.1">
    <property type="nucleotide sequence ID" value="NZ_CP046315.1"/>
</dbReference>
<reference evidence="8 9" key="1">
    <citation type="submission" date="2019-11" db="EMBL/GenBank/DDBJ databases">
        <title>FDA dAtabase for Regulatory Grade micrObial Sequences (FDA-ARGOS): Supporting development and validation of Infectious Disease Dx tests.</title>
        <authorList>
            <person name="Stonesifer R."/>
            <person name="Tallon L."/>
            <person name="Sadzewicz L."/>
            <person name="Vavikolanu K."/>
            <person name="Mehta A."/>
            <person name="Aluvathingal J."/>
            <person name="Nadendla S."/>
            <person name="Myers T."/>
            <person name="Yan Y."/>
            <person name="Sichtig H."/>
        </authorList>
    </citation>
    <scope>NUCLEOTIDE SEQUENCE [LARGE SCALE GENOMIC DNA]</scope>
    <source>
        <strain evidence="8 9">FDAARGOS_732</strain>
    </source>
</reference>
<feature type="active site" description="Proton donor/acceptor" evidence="6">
    <location>
        <position position="436"/>
    </location>
</feature>
<evidence type="ECO:0000256" key="5">
    <source>
        <dbReference type="ARBA" id="ARBA00023316"/>
    </source>
</evidence>
<dbReference type="InterPro" id="IPR050979">
    <property type="entry name" value="LD-transpeptidase"/>
</dbReference>
<organism evidence="8 9">
    <name type="scientific">Schaalia odontolytica</name>
    <dbReference type="NCBI Taxonomy" id="1660"/>
    <lineage>
        <taxon>Bacteria</taxon>
        <taxon>Bacillati</taxon>
        <taxon>Actinomycetota</taxon>
        <taxon>Actinomycetes</taxon>
        <taxon>Actinomycetales</taxon>
        <taxon>Actinomycetaceae</taxon>
        <taxon>Schaalia</taxon>
    </lineage>
</organism>
<dbReference type="GO" id="GO:0071972">
    <property type="term" value="F:peptidoglycan L,D-transpeptidase activity"/>
    <property type="evidence" value="ECO:0007669"/>
    <property type="project" value="TreeGrafter"/>
</dbReference>
<keyword evidence="5 6" id="KW-0961">Cell wall biogenesis/degradation</keyword>
<dbReference type="GO" id="GO:0005576">
    <property type="term" value="C:extracellular region"/>
    <property type="evidence" value="ECO:0007669"/>
    <property type="project" value="TreeGrafter"/>
</dbReference>
<dbReference type="CDD" id="cd16913">
    <property type="entry name" value="YkuD_like"/>
    <property type="match status" value="1"/>
</dbReference>
<dbReference type="InterPro" id="IPR022029">
    <property type="entry name" value="YoaR-like_PG-bd"/>
</dbReference>
<dbReference type="PANTHER" id="PTHR30582">
    <property type="entry name" value="L,D-TRANSPEPTIDASE"/>
    <property type="match status" value="1"/>
</dbReference>
<keyword evidence="2" id="KW-0808">Transferase</keyword>
<dbReference type="Pfam" id="PF12229">
    <property type="entry name" value="PG_binding_4"/>
    <property type="match status" value="1"/>
</dbReference>